<dbReference type="SMART" id="SM00434">
    <property type="entry name" value="TOP4c"/>
    <property type="match status" value="1"/>
</dbReference>
<dbReference type="GO" id="GO:0009330">
    <property type="term" value="C:DNA topoisomerase type II (double strand cut, ATP-hydrolyzing) complex"/>
    <property type="evidence" value="ECO:0007669"/>
    <property type="project" value="TreeGrafter"/>
</dbReference>
<gene>
    <name evidence="8" type="primary">gyrA</name>
    <name evidence="11" type="ORF">BgramDRAFT_3679</name>
</gene>
<keyword evidence="3 8" id="KW-0547">Nucleotide-binding</keyword>
<dbReference type="GO" id="GO:0005694">
    <property type="term" value="C:chromosome"/>
    <property type="evidence" value="ECO:0007669"/>
    <property type="project" value="InterPro"/>
</dbReference>
<dbReference type="Pfam" id="PF00521">
    <property type="entry name" value="DNA_topoisoIV"/>
    <property type="match status" value="1"/>
</dbReference>
<dbReference type="FunFam" id="2.120.10.90:FF:000004">
    <property type="entry name" value="DNA gyrase subunit A"/>
    <property type="match status" value="1"/>
</dbReference>
<dbReference type="GO" id="GO:0003677">
    <property type="term" value="F:DNA binding"/>
    <property type="evidence" value="ECO:0007669"/>
    <property type="project" value="UniProtKB-UniRule"/>
</dbReference>
<dbReference type="InterPro" id="IPR035516">
    <property type="entry name" value="Gyrase/topoIV_suA_C"/>
</dbReference>
<keyword evidence="8" id="KW-0963">Cytoplasm</keyword>
<comment type="catalytic activity">
    <reaction evidence="1 8 9">
        <text>ATP-dependent breakage, passage and rejoining of double-stranded DNA.</text>
        <dbReference type="EC" id="5.6.2.2"/>
    </reaction>
</comment>
<dbReference type="EC" id="5.6.2.2" evidence="8"/>
<keyword evidence="12" id="KW-1185">Reference proteome</keyword>
<name>B1G2V2_PARG4</name>
<dbReference type="CDD" id="cd00187">
    <property type="entry name" value="TOP4c"/>
    <property type="match status" value="1"/>
</dbReference>
<dbReference type="Gene3D" id="2.120.10.90">
    <property type="entry name" value="DNA gyrase/topoisomerase IV, subunit A, C-terminal"/>
    <property type="match status" value="1"/>
</dbReference>
<organism evidence="11 12">
    <name type="scientific">Paraburkholderia graminis (strain ATCC 700544 / DSM 17151 / LMG 18924 / NCIMB 13744 / C4D1M)</name>
    <dbReference type="NCBI Taxonomy" id="396598"/>
    <lineage>
        <taxon>Bacteria</taxon>
        <taxon>Pseudomonadati</taxon>
        <taxon>Pseudomonadota</taxon>
        <taxon>Betaproteobacteria</taxon>
        <taxon>Burkholderiales</taxon>
        <taxon>Burkholderiaceae</taxon>
        <taxon>Paraburkholderia</taxon>
    </lineage>
</organism>
<dbReference type="InterPro" id="IPR006691">
    <property type="entry name" value="GyrA/parC_rep"/>
</dbReference>
<dbReference type="GO" id="GO:0006265">
    <property type="term" value="P:DNA topological change"/>
    <property type="evidence" value="ECO:0007669"/>
    <property type="project" value="UniProtKB-UniRule"/>
</dbReference>
<keyword evidence="4 8" id="KW-0067">ATP-binding</keyword>
<evidence type="ECO:0000259" key="10">
    <source>
        <dbReference type="PROSITE" id="PS52040"/>
    </source>
</evidence>
<sequence>MRRSYLDYAMSVIVGRALPDVRDGLKPVHRRVLYAMHELNNDWNRAYKKSARIVGDVIGKYHPHGDTAVYDTIVRMAQDFSLRYMLVDGQGNFGSVDGDNAAAMRYTEIRMAKIGHELLADIDKETVDFTPNYDGSENEPAILPARIPNLLINGSSGIAVGMATNIPPHNLNEVVDACQHLLKNPEATIDELIEIVPAPDFPTAGIIYGVAGVRDGYRTGRGRVVMRALTHFEEIDRGQRMAIIVDELPYQVNKRSLLERIAELVNEKKLEGISDIRDESDKSGMRVVIELKRGEVPEVVLNNLYKATQLQDTFGMNMVALVDGQPKLLNLKEMLSCFLSHRREVLTRRTVYELRKARERGHVLEGLAVALANIDEFIAIIKAAPTPPIAKQELMARPWDSSLVREMLSRAEQENASAGGREAYRPDGLNPSFGMQADGLYRLSDTQAQEILQMRLQRLTGLEQDKIIGEYRDVMAQIADLLDILARPERITAIIVDELTSIKSEFGDARRSKIELNATELNTEDLITPQEMVVTMSHAGYVKSQPLSEYRAQKRGGRGKQATSMKEDDWIDTLFIANTHDHILCFSNRGRVYWVKVYEVPQGSRNSRGRPIVNMFPLQDGEKINVVLPVKEFSADKFVFMATALGTVKKTPLEAFSRPLRKGIIAVGLDDGDYLIGAAITDGQHDVMLFSDSGKAVRFDENDVRPMGREARGVRGMQLDEGQNVIALLVAGDEQQSVLTATENGFGKRTPITEYTRHGRGTKGMIAIQTSERNGRVVAATLVDQEAQIMLITTTGVLIRTRVSEIREMGRATQGVTLISLDEGTKLSGLQQVAEAERKAMSKVTPKVLLKVVTAGKTAARLDPTWIR</sequence>
<evidence type="ECO:0000256" key="8">
    <source>
        <dbReference type="HAMAP-Rule" id="MF_01897"/>
    </source>
</evidence>
<comment type="caution">
    <text evidence="11">The sequence shown here is derived from an EMBL/GenBank/DDBJ whole genome shotgun (WGS) entry which is preliminary data.</text>
</comment>
<comment type="subunit">
    <text evidence="8">Heterotetramer, composed of two GyrA and two GyrB chains. In the heterotetramer, GyrA contains the active site tyrosine that forms a transient covalent intermediate with DNA, while GyrB binds cofactors and catalyzes ATP hydrolysis.</text>
</comment>
<feature type="short sequence motif" description="GyrA-box" evidence="8">
    <location>
        <begin position="553"/>
        <end position="559"/>
    </location>
</feature>
<dbReference type="PANTHER" id="PTHR43493">
    <property type="entry name" value="DNA GYRASE/TOPOISOMERASE SUBUNIT A"/>
    <property type="match status" value="1"/>
</dbReference>
<dbReference type="Pfam" id="PF03989">
    <property type="entry name" value="DNA_gyraseA_C"/>
    <property type="match status" value="6"/>
</dbReference>
<evidence type="ECO:0000256" key="2">
    <source>
        <dbReference type="ARBA" id="ARBA00008263"/>
    </source>
</evidence>
<dbReference type="GO" id="GO:0006261">
    <property type="term" value="P:DNA-templated DNA replication"/>
    <property type="evidence" value="ECO:0007669"/>
    <property type="project" value="UniProtKB-UniRule"/>
</dbReference>
<comment type="similarity">
    <text evidence="2 8">Belongs to the type II topoisomerase GyrA/ParC subunit family.</text>
</comment>
<evidence type="ECO:0000256" key="6">
    <source>
        <dbReference type="ARBA" id="ARBA00023125"/>
    </source>
</evidence>
<evidence type="ECO:0000256" key="5">
    <source>
        <dbReference type="ARBA" id="ARBA00023029"/>
    </source>
</evidence>
<dbReference type="EMBL" id="ABLD01000010">
    <property type="protein sequence ID" value="EDT09663.1"/>
    <property type="molecule type" value="Genomic_DNA"/>
</dbReference>
<keyword evidence="5 8" id="KW-0799">Topoisomerase</keyword>
<dbReference type="Gene3D" id="1.10.268.10">
    <property type="entry name" value="Topoisomerase, domain 3"/>
    <property type="match status" value="1"/>
</dbReference>
<dbReference type="FunFam" id="3.30.1360.40:FF:000002">
    <property type="entry name" value="DNA gyrase subunit A"/>
    <property type="match status" value="1"/>
</dbReference>
<dbReference type="InterPro" id="IPR013757">
    <property type="entry name" value="Topo_IIA_A_a_sf"/>
</dbReference>
<feature type="active site" description="O-(5'-phospho-DNA)-tyrosine intermediate" evidence="8 9">
    <location>
        <position position="106"/>
    </location>
</feature>
<dbReference type="SUPFAM" id="SSF101904">
    <property type="entry name" value="GyrA/ParC C-terminal domain-like"/>
    <property type="match status" value="1"/>
</dbReference>
<protein>
    <recommendedName>
        <fullName evidence="8">DNA gyrase subunit A</fullName>
        <ecNumber evidence="8">5.6.2.2</ecNumber>
    </recommendedName>
</protein>
<evidence type="ECO:0000256" key="4">
    <source>
        <dbReference type="ARBA" id="ARBA00022840"/>
    </source>
</evidence>
<dbReference type="InterPro" id="IPR050220">
    <property type="entry name" value="Type_II_DNA_Topoisomerases"/>
</dbReference>
<dbReference type="PROSITE" id="PS52040">
    <property type="entry name" value="TOPO_IIA"/>
    <property type="match status" value="1"/>
</dbReference>
<comment type="subcellular location">
    <subcellularLocation>
        <location evidence="8">Cytoplasm</location>
    </subcellularLocation>
</comment>
<dbReference type="NCBIfam" id="NF004044">
    <property type="entry name" value="PRK05561.1"/>
    <property type="match status" value="1"/>
</dbReference>
<accession>B1G2V2</accession>
<dbReference type="NCBIfam" id="TIGR01063">
    <property type="entry name" value="gyrA"/>
    <property type="match status" value="1"/>
</dbReference>
<dbReference type="AlphaFoldDB" id="B1G2V2"/>
<proteinExistence type="inferred from homology"/>
<comment type="function">
    <text evidence="8">A type II topoisomerase that negatively supercoils closed circular double-stranded (ds) DNA in an ATP-dependent manner to modulate DNA topology and maintain chromosomes in an underwound state. Negative supercoiling favors strand separation, and DNA replication, transcription, recombination and repair, all of which involve strand separation. Also able to catalyze the interconversion of other topological isomers of dsDNA rings, including catenanes and knotted rings. Type II topoisomerases break and join 2 DNA strands simultaneously in an ATP-dependent manner.</text>
</comment>
<dbReference type="InterPro" id="IPR013758">
    <property type="entry name" value="Topo_IIA_A/C_ab"/>
</dbReference>
<evidence type="ECO:0000256" key="1">
    <source>
        <dbReference type="ARBA" id="ARBA00000185"/>
    </source>
</evidence>
<feature type="domain" description="Topo IIA-type catalytic" evidence="10">
    <location>
        <begin position="18"/>
        <end position="526"/>
    </location>
</feature>
<evidence type="ECO:0000256" key="3">
    <source>
        <dbReference type="ARBA" id="ARBA00022741"/>
    </source>
</evidence>
<keyword evidence="7 8" id="KW-0413">Isomerase</keyword>
<dbReference type="GO" id="GO:0005737">
    <property type="term" value="C:cytoplasm"/>
    <property type="evidence" value="ECO:0007669"/>
    <property type="project" value="UniProtKB-SubCell"/>
</dbReference>
<comment type="miscellaneous">
    <text evidence="8">Few gyrases are as efficient as E.coli at forming negative supercoils. Not all organisms have 2 type II topoisomerases; in organisms with a single type II topoisomerase this enzyme also has to decatenate newly replicated chromosomes.</text>
</comment>
<dbReference type="InterPro" id="IPR002205">
    <property type="entry name" value="Topo_IIA_dom_A"/>
</dbReference>
<dbReference type="SUPFAM" id="SSF56719">
    <property type="entry name" value="Type II DNA topoisomerase"/>
    <property type="match status" value="1"/>
</dbReference>
<keyword evidence="6 8" id="KW-0238">DNA-binding</keyword>
<evidence type="ECO:0000256" key="7">
    <source>
        <dbReference type="ARBA" id="ARBA00023235"/>
    </source>
</evidence>
<dbReference type="NCBIfam" id="NF004043">
    <property type="entry name" value="PRK05560.1"/>
    <property type="match status" value="1"/>
</dbReference>
<dbReference type="Gene3D" id="3.90.199.10">
    <property type="entry name" value="Topoisomerase II, domain 5"/>
    <property type="match status" value="1"/>
</dbReference>
<dbReference type="FunFam" id="3.90.199.10:FF:000001">
    <property type="entry name" value="DNA gyrase subunit A"/>
    <property type="match status" value="1"/>
</dbReference>
<dbReference type="HAMAP" id="MF_01897">
    <property type="entry name" value="GyrA"/>
    <property type="match status" value="1"/>
</dbReference>
<dbReference type="PANTHER" id="PTHR43493:SF5">
    <property type="entry name" value="DNA GYRASE SUBUNIT A, CHLOROPLASTIC_MITOCHONDRIAL"/>
    <property type="match status" value="1"/>
</dbReference>
<evidence type="ECO:0000256" key="9">
    <source>
        <dbReference type="PROSITE-ProRule" id="PRU01384"/>
    </source>
</evidence>
<dbReference type="GO" id="GO:0005524">
    <property type="term" value="F:ATP binding"/>
    <property type="evidence" value="ECO:0007669"/>
    <property type="project" value="UniProtKB-UniRule"/>
</dbReference>
<evidence type="ECO:0000313" key="11">
    <source>
        <dbReference type="EMBL" id="EDT09663.1"/>
    </source>
</evidence>
<reference evidence="11 12" key="1">
    <citation type="submission" date="2008-03" db="EMBL/GenBank/DDBJ databases">
        <title>Sequencing of the draft genome and assembly of Burkholderia graminis C4D1M.</title>
        <authorList>
            <consortium name="US DOE Joint Genome Institute (JGI-PGF)"/>
            <person name="Copeland A."/>
            <person name="Lucas S."/>
            <person name="Lapidus A."/>
            <person name="Glavina del Rio T."/>
            <person name="Dalin E."/>
            <person name="Tice H."/>
            <person name="Bruce D."/>
            <person name="Goodwin L."/>
            <person name="Pitluck S."/>
            <person name="Larimer F."/>
            <person name="Land M.L."/>
            <person name="Hauser L."/>
            <person name="Tiedje J."/>
            <person name="Richardson P."/>
        </authorList>
    </citation>
    <scope>NUCLEOTIDE SEQUENCE [LARGE SCALE GENOMIC DNA]</scope>
    <source>
        <strain evidence="12">ATCC 700544 / DSM 17151 / LMG 18924 / NCIMB 13744 / C4D1M</strain>
    </source>
</reference>
<evidence type="ECO:0000313" key="12">
    <source>
        <dbReference type="Proteomes" id="UP000005045"/>
    </source>
</evidence>
<dbReference type="InterPro" id="IPR013760">
    <property type="entry name" value="Topo_IIA-like_dom_sf"/>
</dbReference>
<dbReference type="InterPro" id="IPR005743">
    <property type="entry name" value="GyrA"/>
</dbReference>
<dbReference type="Gene3D" id="3.30.1360.40">
    <property type="match status" value="1"/>
</dbReference>
<dbReference type="Proteomes" id="UP000005045">
    <property type="component" value="Unassembled WGS sequence"/>
</dbReference>
<dbReference type="GO" id="GO:0034335">
    <property type="term" value="F:DNA negative supercoiling activity"/>
    <property type="evidence" value="ECO:0007669"/>
    <property type="project" value="UniProtKB-ARBA"/>
</dbReference>